<proteinExistence type="predicted"/>
<dbReference type="EMBL" id="MCGE01000024">
    <property type="protein sequence ID" value="ORZ10465.1"/>
    <property type="molecule type" value="Genomic_DNA"/>
</dbReference>
<evidence type="ECO:0000256" key="1">
    <source>
        <dbReference type="SAM" id="Coils"/>
    </source>
</evidence>
<feature type="compositionally biased region" description="Polar residues" evidence="2">
    <location>
        <begin position="1"/>
        <end position="18"/>
    </location>
</feature>
<evidence type="ECO:0000256" key="2">
    <source>
        <dbReference type="SAM" id="MobiDB-lite"/>
    </source>
</evidence>
<feature type="region of interest" description="Disordered" evidence="2">
    <location>
        <begin position="1"/>
        <end position="159"/>
    </location>
</feature>
<feature type="coiled-coil region" evidence="1">
    <location>
        <begin position="168"/>
        <end position="212"/>
    </location>
</feature>
<feature type="compositionally biased region" description="Basic and acidic residues" evidence="2">
    <location>
        <begin position="33"/>
        <end position="43"/>
    </location>
</feature>
<keyword evidence="1" id="KW-0175">Coiled coil</keyword>
<protein>
    <submittedName>
        <fullName evidence="3">Uncharacterized protein</fullName>
    </submittedName>
</protein>
<gene>
    <name evidence="3" type="ORF">BCR42DRAFT_454506</name>
</gene>
<feature type="compositionally biased region" description="Polar residues" evidence="2">
    <location>
        <begin position="71"/>
        <end position="93"/>
    </location>
</feature>
<sequence>MDENTSPVSTPGSENSSPIHDRFSPLQSKTNKSRHEILSDGGKKHSTTSSPRSPLYEKNLSVVTPPYINRQPLQQQHRHSSSPSNKQRQQKSQQYRERRENDDDTCINHDVYQQKQHQQKQRQQYQQQQPQQQQQQRQQQQSISPHPERSNLKDDDNLPHQRTLDEETKALQQEVDALKMVLKAERQQSVWMSTWEKKMVGLIKEFKELQADVDDSVDILVEFDQVERELAVEQEKQAQVDDLMNLVPQRLFEIEELNSKLSE</sequence>
<organism evidence="3 4">
    <name type="scientific">Absidia repens</name>
    <dbReference type="NCBI Taxonomy" id="90262"/>
    <lineage>
        <taxon>Eukaryota</taxon>
        <taxon>Fungi</taxon>
        <taxon>Fungi incertae sedis</taxon>
        <taxon>Mucoromycota</taxon>
        <taxon>Mucoromycotina</taxon>
        <taxon>Mucoromycetes</taxon>
        <taxon>Mucorales</taxon>
        <taxon>Cunninghamellaceae</taxon>
        <taxon>Absidia</taxon>
    </lineage>
</organism>
<accession>A0A1X2I6H8</accession>
<reference evidence="3 4" key="1">
    <citation type="submission" date="2016-07" db="EMBL/GenBank/DDBJ databases">
        <title>Pervasive Adenine N6-methylation of Active Genes in Fungi.</title>
        <authorList>
            <consortium name="DOE Joint Genome Institute"/>
            <person name="Mondo S.J."/>
            <person name="Dannebaum R.O."/>
            <person name="Kuo R.C."/>
            <person name="Labutti K."/>
            <person name="Haridas S."/>
            <person name="Kuo A."/>
            <person name="Salamov A."/>
            <person name="Ahrendt S.R."/>
            <person name="Lipzen A."/>
            <person name="Sullivan W."/>
            <person name="Andreopoulos W.B."/>
            <person name="Clum A."/>
            <person name="Lindquist E."/>
            <person name="Daum C."/>
            <person name="Ramamoorthy G.K."/>
            <person name="Gryganskyi A."/>
            <person name="Culley D."/>
            <person name="Magnuson J.K."/>
            <person name="James T.Y."/>
            <person name="O'Malley M.A."/>
            <person name="Stajich J.E."/>
            <person name="Spatafora J.W."/>
            <person name="Visel A."/>
            <person name="Grigoriev I.V."/>
        </authorList>
    </citation>
    <scope>NUCLEOTIDE SEQUENCE [LARGE SCALE GENOMIC DNA]</scope>
    <source>
        <strain evidence="3 4">NRRL 1336</strain>
    </source>
</reference>
<evidence type="ECO:0000313" key="4">
    <source>
        <dbReference type="Proteomes" id="UP000193560"/>
    </source>
</evidence>
<name>A0A1X2I6H8_9FUNG</name>
<feature type="compositionally biased region" description="Low complexity" evidence="2">
    <location>
        <begin position="113"/>
        <end position="141"/>
    </location>
</feature>
<dbReference type="AlphaFoldDB" id="A0A1X2I6H8"/>
<feature type="compositionally biased region" description="Basic and acidic residues" evidence="2">
    <location>
        <begin position="146"/>
        <end position="159"/>
    </location>
</feature>
<dbReference type="Proteomes" id="UP000193560">
    <property type="component" value="Unassembled WGS sequence"/>
</dbReference>
<dbReference type="OrthoDB" id="2271390at2759"/>
<keyword evidence="4" id="KW-1185">Reference proteome</keyword>
<comment type="caution">
    <text evidence="3">The sequence shown here is derived from an EMBL/GenBank/DDBJ whole genome shotgun (WGS) entry which is preliminary data.</text>
</comment>
<evidence type="ECO:0000313" key="3">
    <source>
        <dbReference type="EMBL" id="ORZ10465.1"/>
    </source>
</evidence>